<sequence length="116" mass="12725">MQSLMRKIPLLPPRVGIAAPGEGLPTPVRGLVLPLGEQFAPSPVTRAVRNSLASPASQPCIRLFGKFAELPAVRIKFSERCHCMKTESAPKNHSYNQSLVVFLFECHKTFARNGGR</sequence>
<name>A0A1V4JM24_PATFA</name>
<accession>A0A1V4JM24</accession>
<protein>
    <submittedName>
        <fullName evidence="1">Uncharacterized protein</fullName>
    </submittedName>
</protein>
<organism evidence="1 2">
    <name type="scientific">Patagioenas fasciata monilis</name>
    <dbReference type="NCBI Taxonomy" id="372326"/>
    <lineage>
        <taxon>Eukaryota</taxon>
        <taxon>Metazoa</taxon>
        <taxon>Chordata</taxon>
        <taxon>Craniata</taxon>
        <taxon>Vertebrata</taxon>
        <taxon>Euteleostomi</taxon>
        <taxon>Archelosauria</taxon>
        <taxon>Archosauria</taxon>
        <taxon>Dinosauria</taxon>
        <taxon>Saurischia</taxon>
        <taxon>Theropoda</taxon>
        <taxon>Coelurosauria</taxon>
        <taxon>Aves</taxon>
        <taxon>Neognathae</taxon>
        <taxon>Neoaves</taxon>
        <taxon>Columbimorphae</taxon>
        <taxon>Columbiformes</taxon>
        <taxon>Columbidae</taxon>
        <taxon>Patagioenas</taxon>
    </lineage>
</organism>
<comment type="caution">
    <text evidence="1">The sequence shown here is derived from an EMBL/GenBank/DDBJ whole genome shotgun (WGS) entry which is preliminary data.</text>
</comment>
<proteinExistence type="predicted"/>
<evidence type="ECO:0000313" key="1">
    <source>
        <dbReference type="EMBL" id="OPJ73095.1"/>
    </source>
</evidence>
<dbReference type="Proteomes" id="UP000190648">
    <property type="component" value="Unassembled WGS sequence"/>
</dbReference>
<dbReference type="AlphaFoldDB" id="A0A1V4JM24"/>
<reference evidence="1 2" key="1">
    <citation type="submission" date="2016-02" db="EMBL/GenBank/DDBJ databases">
        <title>Band-tailed pigeon sequencing and assembly.</title>
        <authorList>
            <person name="Soares A.E."/>
            <person name="Novak B.J."/>
            <person name="Rice E.S."/>
            <person name="O'Connell B."/>
            <person name="Chang D."/>
            <person name="Weber S."/>
            <person name="Shapiro B."/>
        </authorList>
    </citation>
    <scope>NUCLEOTIDE SEQUENCE [LARGE SCALE GENOMIC DNA]</scope>
    <source>
        <strain evidence="1">BTP2013</strain>
        <tissue evidence="1">Blood</tissue>
    </source>
</reference>
<dbReference type="EMBL" id="LSYS01006902">
    <property type="protein sequence ID" value="OPJ73095.1"/>
    <property type="molecule type" value="Genomic_DNA"/>
</dbReference>
<evidence type="ECO:0000313" key="2">
    <source>
        <dbReference type="Proteomes" id="UP000190648"/>
    </source>
</evidence>
<gene>
    <name evidence="1" type="ORF">AV530_005506</name>
</gene>
<keyword evidence="2" id="KW-1185">Reference proteome</keyword>